<dbReference type="InterPro" id="IPR005624">
    <property type="entry name" value="PduO/GlcC-like"/>
</dbReference>
<evidence type="ECO:0000313" key="1">
    <source>
        <dbReference type="EMBL" id="NYT85379.1"/>
    </source>
</evidence>
<dbReference type="InterPro" id="IPR052517">
    <property type="entry name" value="GlcG_carb_metab_protein"/>
</dbReference>
<name>A0A853H0W0_9BURK</name>
<reference evidence="1 2" key="1">
    <citation type="submission" date="2020-07" db="EMBL/GenBank/DDBJ databases">
        <title>Taxonomic revisions and descriptions of new bacterial species based on genomic comparisons in the high-G+C-content subgroup of the family Alcaligenaceae.</title>
        <authorList>
            <person name="Szabo A."/>
            <person name="Felfoldi T."/>
        </authorList>
    </citation>
    <scope>NUCLEOTIDE SEQUENCE [LARGE SCALE GENOMIC DNA]</scope>
    <source>
        <strain evidence="1 2">DSM 25667</strain>
    </source>
</reference>
<dbReference type="PANTHER" id="PTHR34309">
    <property type="entry name" value="SLR1406 PROTEIN"/>
    <property type="match status" value="1"/>
</dbReference>
<dbReference type="PANTHER" id="PTHR34309:SF1">
    <property type="entry name" value="PROTEIN GLCG"/>
    <property type="match status" value="1"/>
</dbReference>
<organism evidence="1 2">
    <name type="scientific">Pollutimonas harenae</name>
    <dbReference type="NCBI Taxonomy" id="657015"/>
    <lineage>
        <taxon>Bacteria</taxon>
        <taxon>Pseudomonadati</taxon>
        <taxon>Pseudomonadota</taxon>
        <taxon>Betaproteobacteria</taxon>
        <taxon>Burkholderiales</taxon>
        <taxon>Alcaligenaceae</taxon>
        <taxon>Pollutimonas</taxon>
    </lineage>
</organism>
<gene>
    <name evidence="1" type="ORF">H0A62_07155</name>
</gene>
<dbReference type="RefSeq" id="WP_130038980.1">
    <property type="nucleotide sequence ID" value="NZ_JACCEV010000002.1"/>
</dbReference>
<dbReference type="SUPFAM" id="SSF143744">
    <property type="entry name" value="GlcG-like"/>
    <property type="match status" value="1"/>
</dbReference>
<accession>A0A853H0W0</accession>
<protein>
    <submittedName>
        <fullName evidence="1">Heme-binding protein</fullName>
    </submittedName>
</protein>
<dbReference type="EMBL" id="JACCEV010000002">
    <property type="protein sequence ID" value="NYT85379.1"/>
    <property type="molecule type" value="Genomic_DNA"/>
</dbReference>
<evidence type="ECO:0000313" key="2">
    <source>
        <dbReference type="Proteomes" id="UP000554144"/>
    </source>
</evidence>
<proteinExistence type="predicted"/>
<dbReference type="OrthoDB" id="1684899at2"/>
<dbReference type="Gene3D" id="3.30.450.150">
    <property type="entry name" value="Haem-degrading domain"/>
    <property type="match status" value="1"/>
</dbReference>
<comment type="caution">
    <text evidence="1">The sequence shown here is derived from an EMBL/GenBank/DDBJ whole genome shotgun (WGS) entry which is preliminary data.</text>
</comment>
<dbReference type="InterPro" id="IPR038084">
    <property type="entry name" value="PduO/GlcC-like_sf"/>
</dbReference>
<sequence>MQSLTLSQAQELLAHGVDQMRHYPGKTACFSVCDQHGFLISFSRMDGAPVRSIQLAQQKAYTCARIGTSTDAFLARLRREDIPITYFCDPLLTALPGGAVLIDKQGSILGGVGVSGLAPTEDQAIADKLAAIMSGSDNQKT</sequence>
<dbReference type="AlphaFoldDB" id="A0A853H0W0"/>
<keyword evidence="2" id="KW-1185">Reference proteome</keyword>
<dbReference type="Pfam" id="PF03928">
    <property type="entry name" value="HbpS-like"/>
    <property type="match status" value="1"/>
</dbReference>
<dbReference type="Proteomes" id="UP000554144">
    <property type="component" value="Unassembled WGS sequence"/>
</dbReference>